<dbReference type="Gene3D" id="1.10.10.10">
    <property type="entry name" value="Winged helix-like DNA-binding domain superfamily/Winged helix DNA-binding domain"/>
    <property type="match status" value="1"/>
</dbReference>
<feature type="region of interest" description="Disordered" evidence="1">
    <location>
        <begin position="40"/>
        <end position="130"/>
    </location>
</feature>
<feature type="non-terminal residue" evidence="2">
    <location>
        <position position="1"/>
    </location>
</feature>
<comment type="caution">
    <text evidence="2">The sequence shown here is derived from an EMBL/GenBank/DDBJ whole genome shotgun (WGS) entry which is preliminary data.</text>
</comment>
<feature type="compositionally biased region" description="Low complexity" evidence="1">
    <location>
        <begin position="41"/>
        <end position="52"/>
    </location>
</feature>
<accession>A0AAE0RIV6</accession>
<organism evidence="2 3">
    <name type="scientific">Hemibagrus guttatus</name>
    <dbReference type="NCBI Taxonomy" id="175788"/>
    <lineage>
        <taxon>Eukaryota</taxon>
        <taxon>Metazoa</taxon>
        <taxon>Chordata</taxon>
        <taxon>Craniata</taxon>
        <taxon>Vertebrata</taxon>
        <taxon>Euteleostomi</taxon>
        <taxon>Actinopterygii</taxon>
        <taxon>Neopterygii</taxon>
        <taxon>Teleostei</taxon>
        <taxon>Ostariophysi</taxon>
        <taxon>Siluriformes</taxon>
        <taxon>Bagridae</taxon>
        <taxon>Hemibagrus</taxon>
    </lineage>
</organism>
<feature type="non-terminal residue" evidence="2">
    <location>
        <position position="244"/>
    </location>
</feature>
<feature type="compositionally biased region" description="Polar residues" evidence="1">
    <location>
        <begin position="93"/>
        <end position="121"/>
    </location>
</feature>
<evidence type="ECO:0000313" key="2">
    <source>
        <dbReference type="EMBL" id="KAK3554753.1"/>
    </source>
</evidence>
<proteinExistence type="predicted"/>
<reference evidence="2" key="1">
    <citation type="submission" date="2023-06" db="EMBL/GenBank/DDBJ databases">
        <title>Male Hemibagrus guttatus genome.</title>
        <authorList>
            <person name="Bian C."/>
        </authorList>
    </citation>
    <scope>NUCLEOTIDE SEQUENCE</scope>
    <source>
        <strain evidence="2">Male_cb2023</strain>
        <tissue evidence="2">Muscle</tissue>
    </source>
</reference>
<dbReference type="EMBL" id="JAUCMX010000002">
    <property type="protein sequence ID" value="KAK3554753.1"/>
    <property type="molecule type" value="Genomic_DNA"/>
</dbReference>
<name>A0AAE0RIV6_9TELE</name>
<gene>
    <name evidence="2" type="ORF">QTP70_033443</name>
</gene>
<evidence type="ECO:0000256" key="1">
    <source>
        <dbReference type="SAM" id="MobiDB-lite"/>
    </source>
</evidence>
<sequence length="244" mass="28115">FRVLTLRFYTKLDKNFVLSALDSEEINVILMNKQRYKRHLSTTSNSQTPNSTMAKTKELSKETRNKIVDLHQAGKTESAIAERRRRETSTAEQQSRVTSTVEQQGQATSTAEQQRRATSTAEHSRRATSTDERWLRGADFRLAGVWNSSRGRRAGASWDIDMIFLQNDSNKLEQLGKHIQAGRRYEHITPILATLHWLPVKFRIDYKILLLTYKALNGLTPQYLSDLLVIYDPPRLLRSKVQVI</sequence>
<evidence type="ECO:0000313" key="3">
    <source>
        <dbReference type="Proteomes" id="UP001274896"/>
    </source>
</evidence>
<protein>
    <submittedName>
        <fullName evidence="2">Uncharacterized protein</fullName>
    </submittedName>
</protein>
<keyword evidence="3" id="KW-1185">Reference proteome</keyword>
<dbReference type="Proteomes" id="UP001274896">
    <property type="component" value="Unassembled WGS sequence"/>
</dbReference>
<feature type="compositionally biased region" description="Basic and acidic residues" evidence="1">
    <location>
        <begin position="55"/>
        <end position="89"/>
    </location>
</feature>
<dbReference type="InterPro" id="IPR036388">
    <property type="entry name" value="WH-like_DNA-bd_sf"/>
</dbReference>
<dbReference type="AlphaFoldDB" id="A0AAE0RIV6"/>